<dbReference type="Proteomes" id="UP000800094">
    <property type="component" value="Unassembled WGS sequence"/>
</dbReference>
<evidence type="ECO:0000313" key="2">
    <source>
        <dbReference type="Proteomes" id="UP000800094"/>
    </source>
</evidence>
<dbReference type="EMBL" id="ML987211">
    <property type="protein sequence ID" value="KAF2241512.1"/>
    <property type="molecule type" value="Genomic_DNA"/>
</dbReference>
<sequence>MSEQMPLQSCITHRVALTGQLVRPGVKQWQQGRQRGQFEPERECPGCAQSILSDYVAGFIPSPVRKHALLESSRSIHQLPGSVVSAMIIDLRRDPHHFYSHVRAAYQRISTADPRQTIPQKEYRGPNLSMQRSSTTTTALCVAGKLYLSDDRDFRHPLRASVEWHTFVDGAEVSRRGGKTISAIFLITVETKPGFEAALVCHQK</sequence>
<reference evidence="1" key="1">
    <citation type="journal article" date="2020" name="Stud. Mycol.">
        <title>101 Dothideomycetes genomes: a test case for predicting lifestyles and emergence of pathogens.</title>
        <authorList>
            <person name="Haridas S."/>
            <person name="Albert R."/>
            <person name="Binder M."/>
            <person name="Bloem J."/>
            <person name="Labutti K."/>
            <person name="Salamov A."/>
            <person name="Andreopoulos B."/>
            <person name="Baker S."/>
            <person name="Barry K."/>
            <person name="Bills G."/>
            <person name="Bluhm B."/>
            <person name="Cannon C."/>
            <person name="Castanera R."/>
            <person name="Culley D."/>
            <person name="Daum C."/>
            <person name="Ezra D."/>
            <person name="Gonzalez J."/>
            <person name="Henrissat B."/>
            <person name="Kuo A."/>
            <person name="Liang C."/>
            <person name="Lipzen A."/>
            <person name="Lutzoni F."/>
            <person name="Magnuson J."/>
            <person name="Mondo S."/>
            <person name="Nolan M."/>
            <person name="Ohm R."/>
            <person name="Pangilinan J."/>
            <person name="Park H.-J."/>
            <person name="Ramirez L."/>
            <person name="Alfaro M."/>
            <person name="Sun H."/>
            <person name="Tritt A."/>
            <person name="Yoshinaga Y."/>
            <person name="Zwiers L.-H."/>
            <person name="Turgeon B."/>
            <person name="Goodwin S."/>
            <person name="Spatafora J."/>
            <person name="Crous P."/>
            <person name="Grigoriev I."/>
        </authorList>
    </citation>
    <scope>NUCLEOTIDE SEQUENCE</scope>
    <source>
        <strain evidence="1">CBS 122368</strain>
    </source>
</reference>
<name>A0A6A6HUS2_9PLEO</name>
<gene>
    <name evidence="1" type="ORF">BU26DRAFT_511306</name>
</gene>
<organism evidence="1 2">
    <name type="scientific">Trematosphaeria pertusa</name>
    <dbReference type="NCBI Taxonomy" id="390896"/>
    <lineage>
        <taxon>Eukaryota</taxon>
        <taxon>Fungi</taxon>
        <taxon>Dikarya</taxon>
        <taxon>Ascomycota</taxon>
        <taxon>Pezizomycotina</taxon>
        <taxon>Dothideomycetes</taxon>
        <taxon>Pleosporomycetidae</taxon>
        <taxon>Pleosporales</taxon>
        <taxon>Massarineae</taxon>
        <taxon>Trematosphaeriaceae</taxon>
        <taxon>Trematosphaeria</taxon>
    </lineage>
</organism>
<protein>
    <submittedName>
        <fullName evidence="1">Uncharacterized protein</fullName>
    </submittedName>
</protein>
<dbReference type="AlphaFoldDB" id="A0A6A6HUS2"/>
<evidence type="ECO:0000313" key="1">
    <source>
        <dbReference type="EMBL" id="KAF2241512.1"/>
    </source>
</evidence>
<dbReference type="RefSeq" id="XP_033676516.1">
    <property type="nucleotide sequence ID" value="XM_033827290.1"/>
</dbReference>
<dbReference type="GeneID" id="54580620"/>
<accession>A0A6A6HUS2</accession>
<keyword evidence="2" id="KW-1185">Reference proteome</keyword>
<proteinExistence type="predicted"/>